<dbReference type="PANTHER" id="PTHR43649">
    <property type="entry name" value="ARABINOSE-BINDING PROTEIN-RELATED"/>
    <property type="match status" value="1"/>
</dbReference>
<dbReference type="PANTHER" id="PTHR43649:SF30">
    <property type="entry name" value="ABC TRANSPORTER SUBSTRATE-BINDING PROTEIN"/>
    <property type="match status" value="1"/>
</dbReference>
<organism evidence="2 3">
    <name type="scientific">Anoxynatronum sibiricum</name>
    <dbReference type="NCBI Taxonomy" id="210623"/>
    <lineage>
        <taxon>Bacteria</taxon>
        <taxon>Bacillati</taxon>
        <taxon>Bacillota</taxon>
        <taxon>Clostridia</taxon>
        <taxon>Eubacteriales</taxon>
        <taxon>Clostridiaceae</taxon>
        <taxon>Anoxynatronum</taxon>
    </lineage>
</organism>
<dbReference type="Gene3D" id="3.40.190.10">
    <property type="entry name" value="Periplasmic binding protein-like II"/>
    <property type="match status" value="2"/>
</dbReference>
<dbReference type="Pfam" id="PF13416">
    <property type="entry name" value="SBP_bac_8"/>
    <property type="match status" value="1"/>
</dbReference>
<dbReference type="RefSeq" id="WP_343185443.1">
    <property type="nucleotide sequence ID" value="NZ_JBCITM010000005.1"/>
</dbReference>
<name>A0ABU9VSH6_9CLOT</name>
<feature type="chain" id="PRO_5047064236" evidence="1">
    <location>
        <begin position="26"/>
        <end position="437"/>
    </location>
</feature>
<keyword evidence="3" id="KW-1185">Reference proteome</keyword>
<protein>
    <submittedName>
        <fullName evidence="2">ABC transporter substrate-binding protein</fullName>
    </submittedName>
</protein>
<dbReference type="PROSITE" id="PS51257">
    <property type="entry name" value="PROKAR_LIPOPROTEIN"/>
    <property type="match status" value="1"/>
</dbReference>
<dbReference type="EMBL" id="JBCITM010000005">
    <property type="protein sequence ID" value="MEN1760123.1"/>
    <property type="molecule type" value="Genomic_DNA"/>
</dbReference>
<feature type="signal peptide" evidence="1">
    <location>
        <begin position="1"/>
        <end position="25"/>
    </location>
</feature>
<comment type="caution">
    <text evidence="2">The sequence shown here is derived from an EMBL/GenBank/DDBJ whole genome shotgun (WGS) entry which is preliminary data.</text>
</comment>
<evidence type="ECO:0000313" key="2">
    <source>
        <dbReference type="EMBL" id="MEN1760123.1"/>
    </source>
</evidence>
<dbReference type="SUPFAM" id="SSF53850">
    <property type="entry name" value="Periplasmic binding protein-like II"/>
    <property type="match status" value="1"/>
</dbReference>
<accession>A0ABU9VSH6</accession>
<sequence length="437" mass="48276">MIKKIKHWIVLLLLLTLLTGCGASAGQSTGGADSPVEITFYYPIAVGGPLTSVIEKMAADFMTEHPDIKVNPVFTGSYAETMVTAQTAIQGKESPELAVLLSTELYTLLDMDAIIPLDDLIQQHGGDAYLNDFYPAFMENSQTGGSTWGIPFQRSTIVLYYNKEAFREAGLDPERPPQNWDELIEYAEKLTVKNAAGEVERWGLEIPTSGFPYWLFQGFALQNGKNLMSDDGKQVYFDTPGNVEALQLWIDLAHKYEVMPKDIIDWATVPGTFAEGKSAMMYHTTGNLTNVRNNADFEFGVAYMPAKQQFGSPTGGGNFYIFKDVSPEKQAAAWQFIEWVTQPERAAQWSIDTGYVATRASSYETELMKTYVADFPQAAVARDQLEYAAAELSTHSNGEVYKAINDNLQAAIVGQLSPAEALKRAQQEAEAILAPFQ</sequence>
<evidence type="ECO:0000313" key="3">
    <source>
        <dbReference type="Proteomes" id="UP001407405"/>
    </source>
</evidence>
<evidence type="ECO:0000256" key="1">
    <source>
        <dbReference type="SAM" id="SignalP"/>
    </source>
</evidence>
<reference evidence="2 3" key="1">
    <citation type="submission" date="2024-04" db="EMBL/GenBank/DDBJ databases">
        <title>Genome sequencing and metabolic network reconstruction of aminoacids and betaine degradation by Anoxynatronum sibiricum.</title>
        <authorList>
            <person name="Detkova E.N."/>
            <person name="Boltjanskaja Y.V."/>
            <person name="Mardanov A.V."/>
            <person name="Kevbrin V."/>
        </authorList>
    </citation>
    <scope>NUCLEOTIDE SEQUENCE [LARGE SCALE GENOMIC DNA]</scope>
    <source>
        <strain evidence="2 3">Z-7981</strain>
    </source>
</reference>
<dbReference type="InterPro" id="IPR006059">
    <property type="entry name" value="SBP"/>
</dbReference>
<keyword evidence="1" id="KW-0732">Signal</keyword>
<dbReference type="Proteomes" id="UP001407405">
    <property type="component" value="Unassembled WGS sequence"/>
</dbReference>
<gene>
    <name evidence="2" type="ORF">AAIG11_06545</name>
</gene>
<dbReference type="InterPro" id="IPR050490">
    <property type="entry name" value="Bact_solute-bd_prot1"/>
</dbReference>
<proteinExistence type="predicted"/>
<dbReference type="CDD" id="cd14748">
    <property type="entry name" value="PBP2_UgpB"/>
    <property type="match status" value="1"/>
</dbReference>